<dbReference type="Proteomes" id="UP000887116">
    <property type="component" value="Unassembled WGS sequence"/>
</dbReference>
<proteinExistence type="predicted"/>
<keyword evidence="2" id="KW-1185">Reference proteome</keyword>
<comment type="caution">
    <text evidence="1">The sequence shown here is derived from an EMBL/GenBank/DDBJ whole genome shotgun (WGS) entry which is preliminary data.</text>
</comment>
<dbReference type="EMBL" id="BMAO01017156">
    <property type="protein sequence ID" value="GFR13732.1"/>
    <property type="molecule type" value="Genomic_DNA"/>
</dbReference>
<dbReference type="AlphaFoldDB" id="A0A8X6LME6"/>
<evidence type="ECO:0000313" key="1">
    <source>
        <dbReference type="EMBL" id="GFR13732.1"/>
    </source>
</evidence>
<gene>
    <name evidence="1" type="ORF">TNCT_374122</name>
</gene>
<dbReference type="OrthoDB" id="337581at2759"/>
<organism evidence="1 2">
    <name type="scientific">Trichonephila clavata</name>
    <name type="common">Joro spider</name>
    <name type="synonym">Nephila clavata</name>
    <dbReference type="NCBI Taxonomy" id="2740835"/>
    <lineage>
        <taxon>Eukaryota</taxon>
        <taxon>Metazoa</taxon>
        <taxon>Ecdysozoa</taxon>
        <taxon>Arthropoda</taxon>
        <taxon>Chelicerata</taxon>
        <taxon>Arachnida</taxon>
        <taxon>Araneae</taxon>
        <taxon>Araneomorphae</taxon>
        <taxon>Entelegynae</taxon>
        <taxon>Araneoidea</taxon>
        <taxon>Nephilidae</taxon>
        <taxon>Trichonephila</taxon>
    </lineage>
</organism>
<sequence>MFQKKFRLKYTKKQTRLKTSVPSTKKTKTCLKEHYPFLKKEHFMCKHKLAVILSSAMGLCKEVQYADETITLMLVGE</sequence>
<name>A0A8X6LME6_TRICU</name>
<evidence type="ECO:0000313" key="2">
    <source>
        <dbReference type="Proteomes" id="UP000887116"/>
    </source>
</evidence>
<protein>
    <submittedName>
        <fullName evidence="1">Uncharacterized protein</fullName>
    </submittedName>
</protein>
<reference evidence="1" key="1">
    <citation type="submission" date="2020-07" db="EMBL/GenBank/DDBJ databases">
        <title>Multicomponent nature underlies the extraordinary mechanical properties of spider dragline silk.</title>
        <authorList>
            <person name="Kono N."/>
            <person name="Nakamura H."/>
            <person name="Mori M."/>
            <person name="Yoshida Y."/>
            <person name="Ohtoshi R."/>
            <person name="Malay A.D."/>
            <person name="Moran D.A.P."/>
            <person name="Tomita M."/>
            <person name="Numata K."/>
            <person name="Arakawa K."/>
        </authorList>
    </citation>
    <scope>NUCLEOTIDE SEQUENCE</scope>
</reference>
<accession>A0A8X6LME6</accession>